<dbReference type="AlphaFoldDB" id="A0A814MUK6"/>
<evidence type="ECO:0000313" key="7">
    <source>
        <dbReference type="Proteomes" id="UP000663879"/>
    </source>
</evidence>
<keyword evidence="2 5" id="KW-0812">Transmembrane</keyword>
<name>A0A814MUK6_9BILA</name>
<keyword evidence="3 5" id="KW-1133">Transmembrane helix</keyword>
<dbReference type="SUPFAM" id="SSF48652">
    <property type="entry name" value="Tetraspanin"/>
    <property type="match status" value="1"/>
</dbReference>
<feature type="transmembrane region" description="Helical" evidence="5">
    <location>
        <begin position="70"/>
        <end position="91"/>
    </location>
</feature>
<comment type="caution">
    <text evidence="6">The sequence shown here is derived from an EMBL/GenBank/DDBJ whole genome shotgun (WGS) entry which is preliminary data.</text>
</comment>
<evidence type="ECO:0000256" key="2">
    <source>
        <dbReference type="ARBA" id="ARBA00022692"/>
    </source>
</evidence>
<dbReference type="Proteomes" id="UP000663879">
    <property type="component" value="Unassembled WGS sequence"/>
</dbReference>
<evidence type="ECO:0008006" key="8">
    <source>
        <dbReference type="Google" id="ProtNLM"/>
    </source>
</evidence>
<evidence type="ECO:0000256" key="3">
    <source>
        <dbReference type="ARBA" id="ARBA00022989"/>
    </source>
</evidence>
<evidence type="ECO:0000313" key="6">
    <source>
        <dbReference type="EMBL" id="CAF1081366.1"/>
    </source>
</evidence>
<reference evidence="6" key="1">
    <citation type="submission" date="2021-02" db="EMBL/GenBank/DDBJ databases">
        <authorList>
            <person name="Nowell W R."/>
        </authorList>
    </citation>
    <scope>NUCLEOTIDE SEQUENCE</scope>
    <source>
        <strain evidence="6">Ploen Becks lab</strain>
    </source>
</reference>
<proteinExistence type="predicted"/>
<dbReference type="InterPro" id="IPR008952">
    <property type="entry name" value="Tetraspanin_EC2_sf"/>
</dbReference>
<dbReference type="InterPro" id="IPR018499">
    <property type="entry name" value="Tetraspanin/Peripherin"/>
</dbReference>
<feature type="transmembrane region" description="Helical" evidence="5">
    <location>
        <begin position="191"/>
        <end position="213"/>
    </location>
</feature>
<keyword evidence="4 5" id="KW-0472">Membrane</keyword>
<protein>
    <recommendedName>
        <fullName evidence="8">Tetraspanin</fullName>
    </recommendedName>
</protein>
<evidence type="ECO:0000256" key="5">
    <source>
        <dbReference type="SAM" id="Phobius"/>
    </source>
</evidence>
<accession>A0A814MUK6</accession>
<dbReference type="EMBL" id="CAJNOC010006594">
    <property type="protein sequence ID" value="CAF1081366.1"/>
    <property type="molecule type" value="Genomic_DNA"/>
</dbReference>
<evidence type="ECO:0000256" key="4">
    <source>
        <dbReference type="ARBA" id="ARBA00023136"/>
    </source>
</evidence>
<evidence type="ECO:0000256" key="1">
    <source>
        <dbReference type="ARBA" id="ARBA00004141"/>
    </source>
</evidence>
<keyword evidence="7" id="KW-1185">Reference proteome</keyword>
<comment type="subcellular location">
    <subcellularLocation>
        <location evidence="1">Membrane</location>
        <topology evidence="1">Multi-pass membrane protein</topology>
    </subcellularLocation>
</comment>
<feature type="transmembrane region" description="Helical" evidence="5">
    <location>
        <begin position="44"/>
        <end position="63"/>
    </location>
</feature>
<sequence length="239" mass="26925">MVNIEFLLIGCADFIEAATIVNKIETNDVLKTIINVTTINNDNLIRLILSAFIIMLCIIGLCGACCANRFFLGVYEILMVILFISHGIGFVNELSGTVENEFKNSLYRIEFRQPLNEIVFDVNSNKTSEEDKIEKCSALKLISEIYECCGLNGPGDFINATYVTECCYGSSTYGCGDETVMSFKENGVNNIIILNSIELVLEFSIIIQVPFLIGYITKSRRRYEHVDHNERIDLIKRAK</sequence>
<dbReference type="OrthoDB" id="6279736at2759"/>
<dbReference type="GO" id="GO:0016020">
    <property type="term" value="C:membrane"/>
    <property type="evidence" value="ECO:0007669"/>
    <property type="project" value="UniProtKB-SubCell"/>
</dbReference>
<organism evidence="6 7">
    <name type="scientific">Brachionus calyciflorus</name>
    <dbReference type="NCBI Taxonomy" id="104777"/>
    <lineage>
        <taxon>Eukaryota</taxon>
        <taxon>Metazoa</taxon>
        <taxon>Spiralia</taxon>
        <taxon>Gnathifera</taxon>
        <taxon>Rotifera</taxon>
        <taxon>Eurotatoria</taxon>
        <taxon>Monogononta</taxon>
        <taxon>Pseudotrocha</taxon>
        <taxon>Ploima</taxon>
        <taxon>Brachionidae</taxon>
        <taxon>Brachionus</taxon>
    </lineage>
</organism>
<gene>
    <name evidence="6" type="ORF">OXX778_LOCUS20208</name>
</gene>
<dbReference type="Pfam" id="PF00335">
    <property type="entry name" value="Tetraspanin"/>
    <property type="match status" value="1"/>
</dbReference>